<evidence type="ECO:0000259" key="7">
    <source>
        <dbReference type="Pfam" id="PF02852"/>
    </source>
</evidence>
<keyword evidence="10" id="KW-1185">Reference proteome</keyword>
<evidence type="ECO:0000313" key="9">
    <source>
        <dbReference type="EMBL" id="MBA8846736.1"/>
    </source>
</evidence>
<reference evidence="9 10" key="1">
    <citation type="submission" date="2020-07" db="EMBL/GenBank/DDBJ databases">
        <title>Sequencing the genomes of 1000 actinobacteria strains.</title>
        <authorList>
            <person name="Klenk H.-P."/>
        </authorList>
    </citation>
    <scope>NUCLEOTIDE SEQUENCE [LARGE SCALE GENOMIC DNA]</scope>
    <source>
        <strain evidence="9 10">DSM 19663</strain>
    </source>
</reference>
<evidence type="ECO:0000256" key="2">
    <source>
        <dbReference type="ARBA" id="ARBA00022630"/>
    </source>
</evidence>
<keyword evidence="3 5" id="KW-0274">FAD</keyword>
<dbReference type="InterPro" id="IPR023753">
    <property type="entry name" value="FAD/NAD-binding_dom"/>
</dbReference>
<feature type="disulfide bond" description="Redox-active" evidence="6">
    <location>
        <begin position="59"/>
        <end position="64"/>
    </location>
</feature>
<dbReference type="PRINTS" id="PR00411">
    <property type="entry name" value="PNDRDTASEI"/>
</dbReference>
<dbReference type="InterPro" id="IPR050151">
    <property type="entry name" value="Class-I_Pyr_Nuc-Dis_Oxidored"/>
</dbReference>
<dbReference type="AlphaFoldDB" id="A0A839E5Y3"/>
<feature type="binding site" evidence="5">
    <location>
        <begin position="161"/>
        <end position="163"/>
    </location>
    <ligand>
        <name>FAD</name>
        <dbReference type="ChEBI" id="CHEBI:57692"/>
    </ligand>
</feature>
<keyword evidence="5" id="KW-0547">Nucleotide-binding</keyword>
<comment type="caution">
    <text evidence="9">The sequence shown here is derived from an EMBL/GenBank/DDBJ whole genome shotgun (WGS) entry which is preliminary data.</text>
</comment>
<dbReference type="EMBL" id="JACGWX010000001">
    <property type="protein sequence ID" value="MBA8846736.1"/>
    <property type="molecule type" value="Genomic_DNA"/>
</dbReference>
<protein>
    <submittedName>
        <fullName evidence="9">Dihydrolipoamide dehydrogenase</fullName>
        <ecNumber evidence="9">1.8.1.4</ecNumber>
    </submittedName>
</protein>
<dbReference type="InterPro" id="IPR036188">
    <property type="entry name" value="FAD/NAD-bd_sf"/>
</dbReference>
<dbReference type="PANTHER" id="PTHR22912">
    <property type="entry name" value="DISULFIDE OXIDOREDUCTASE"/>
    <property type="match status" value="1"/>
</dbReference>
<dbReference type="Pfam" id="PF02852">
    <property type="entry name" value="Pyr_redox_dim"/>
    <property type="match status" value="1"/>
</dbReference>
<evidence type="ECO:0000256" key="4">
    <source>
        <dbReference type="ARBA" id="ARBA00023027"/>
    </source>
</evidence>
<gene>
    <name evidence="9" type="ORF">FHX53_000300</name>
</gene>
<feature type="binding site" evidence="5">
    <location>
        <position position="286"/>
    </location>
    <ligand>
        <name>NAD(+)</name>
        <dbReference type="ChEBI" id="CHEBI:57540"/>
    </ligand>
</feature>
<accession>A0A839E5Y3</accession>
<comment type="similarity">
    <text evidence="1">Belongs to the class-I pyridine nucleotide-disulfide oxidoreductase family.</text>
</comment>
<dbReference type="Pfam" id="PF07992">
    <property type="entry name" value="Pyr_redox_2"/>
    <property type="match status" value="1"/>
</dbReference>
<evidence type="ECO:0000256" key="5">
    <source>
        <dbReference type="PIRSR" id="PIRSR000350-3"/>
    </source>
</evidence>
<evidence type="ECO:0000313" key="10">
    <source>
        <dbReference type="Proteomes" id="UP000585905"/>
    </source>
</evidence>
<dbReference type="RefSeq" id="WP_182489541.1">
    <property type="nucleotide sequence ID" value="NZ_BAAAOV010000002.1"/>
</dbReference>
<evidence type="ECO:0000256" key="1">
    <source>
        <dbReference type="ARBA" id="ARBA00007532"/>
    </source>
</evidence>
<evidence type="ECO:0000256" key="3">
    <source>
        <dbReference type="ARBA" id="ARBA00022827"/>
    </source>
</evidence>
<dbReference type="InterPro" id="IPR004099">
    <property type="entry name" value="Pyr_nucl-diS_OxRdtase_dimer"/>
</dbReference>
<dbReference type="GO" id="GO:0006103">
    <property type="term" value="P:2-oxoglutarate metabolic process"/>
    <property type="evidence" value="ECO:0007669"/>
    <property type="project" value="TreeGrafter"/>
</dbReference>
<feature type="binding site" evidence="5">
    <location>
        <position position="326"/>
    </location>
    <ligand>
        <name>FAD</name>
        <dbReference type="ChEBI" id="CHEBI:57692"/>
    </ligand>
</feature>
<feature type="domain" description="Pyridine nucleotide-disulphide oxidoreductase dimerisation" evidence="7">
    <location>
        <begin position="374"/>
        <end position="480"/>
    </location>
</feature>
<sequence length="493" mass="51588">MTQPPRPLRATAATTAPLEEAYDLVVIGAGAVGENVADRAVQGGLTAVVIESELVGGECSYWACMPSKALVRSVSALRAARALPGSREAATGRLDVEAVLARRDAVASHWDDSGQVRWLDSAGIALVRGEARLDGARRVVVTTPDGEERVIIARSAVAICTGSDAAIPGIPGLAEAAPWTSREATSAERVSERLAIIGGGVVGCEMATAFAGLGSTVTLISRGRLLSNLEEFASELVSRRLRDEGVTVFTGASPTRVDRRADGTVMIGLEGGAASVEADEVLVATGRRPRTDRLGLETIGLEPGAWLHVDDSLRVDGHDWLYAVGDVNHRALLTHQGKYQARAAGDVIAARARGEEVDASRWGAHSATADHDAVPSVAFTSPEVASVGMTAAGAAGRGLAIRVSDYEIGHVAGASLHAEGYRGRARLVIDDARDVVIGFTAVGDDVAELVHAATIAIVGEVPIARLQHAVPSYPTMSEIWLRLLETDRAQRRA</sequence>
<dbReference type="PANTHER" id="PTHR22912:SF151">
    <property type="entry name" value="DIHYDROLIPOYL DEHYDROGENASE, MITOCHONDRIAL"/>
    <property type="match status" value="1"/>
</dbReference>
<dbReference type="InterPro" id="IPR001100">
    <property type="entry name" value="Pyr_nuc-diS_OxRdtase"/>
</dbReference>
<dbReference type="SUPFAM" id="SSF51905">
    <property type="entry name" value="FAD/NAD(P)-binding domain"/>
    <property type="match status" value="1"/>
</dbReference>
<evidence type="ECO:0000259" key="8">
    <source>
        <dbReference type="Pfam" id="PF07992"/>
    </source>
</evidence>
<feature type="binding site" evidence="5">
    <location>
        <position position="68"/>
    </location>
    <ligand>
        <name>FAD</name>
        <dbReference type="ChEBI" id="CHEBI:57692"/>
    </ligand>
</feature>
<dbReference type="PRINTS" id="PR00368">
    <property type="entry name" value="FADPNR"/>
</dbReference>
<dbReference type="PIRSF" id="PIRSF000350">
    <property type="entry name" value="Mercury_reductase_MerA"/>
    <property type="match status" value="1"/>
</dbReference>
<dbReference type="GO" id="GO:0050660">
    <property type="term" value="F:flavin adenine dinucleotide binding"/>
    <property type="evidence" value="ECO:0007669"/>
    <property type="project" value="TreeGrafter"/>
</dbReference>
<dbReference type="SUPFAM" id="SSF55424">
    <property type="entry name" value="FAD/NAD-linked reductases, dimerisation (C-terminal) domain"/>
    <property type="match status" value="1"/>
</dbReference>
<name>A0A839E5Y3_9MICO</name>
<organism evidence="9 10">
    <name type="scientific">Microcella alkalica</name>
    <dbReference type="NCBI Taxonomy" id="355930"/>
    <lineage>
        <taxon>Bacteria</taxon>
        <taxon>Bacillati</taxon>
        <taxon>Actinomycetota</taxon>
        <taxon>Actinomycetes</taxon>
        <taxon>Micrococcales</taxon>
        <taxon>Microbacteriaceae</taxon>
        <taxon>Microcella</taxon>
    </lineage>
</organism>
<keyword evidence="9" id="KW-0560">Oxidoreductase</keyword>
<keyword evidence="2" id="KW-0285">Flavoprotein</keyword>
<dbReference type="GO" id="GO:0004148">
    <property type="term" value="F:dihydrolipoyl dehydrogenase (NADH) activity"/>
    <property type="evidence" value="ECO:0007669"/>
    <property type="project" value="UniProtKB-EC"/>
</dbReference>
<comment type="cofactor">
    <cofactor evidence="5">
        <name>FAD</name>
        <dbReference type="ChEBI" id="CHEBI:57692"/>
    </cofactor>
    <text evidence="5">Binds 1 FAD per subunit.</text>
</comment>
<feature type="binding site" evidence="5">
    <location>
        <begin position="198"/>
        <end position="205"/>
    </location>
    <ligand>
        <name>NAD(+)</name>
        <dbReference type="ChEBI" id="CHEBI:57540"/>
    </ligand>
</feature>
<evidence type="ECO:0000256" key="6">
    <source>
        <dbReference type="PIRSR" id="PIRSR000350-4"/>
    </source>
</evidence>
<proteinExistence type="inferred from homology"/>
<keyword evidence="4 5" id="KW-0520">NAD</keyword>
<dbReference type="Proteomes" id="UP000585905">
    <property type="component" value="Unassembled WGS sequence"/>
</dbReference>
<dbReference type="EC" id="1.8.1.4" evidence="9"/>
<dbReference type="InterPro" id="IPR016156">
    <property type="entry name" value="FAD/NAD-linked_Rdtase_dimer_sf"/>
</dbReference>
<feature type="domain" description="FAD/NAD(P)-binding" evidence="8">
    <location>
        <begin position="22"/>
        <end position="335"/>
    </location>
</feature>
<dbReference type="Gene3D" id="3.30.390.30">
    <property type="match status" value="1"/>
</dbReference>
<dbReference type="Gene3D" id="3.50.50.60">
    <property type="entry name" value="FAD/NAD(P)-binding domain"/>
    <property type="match status" value="2"/>
</dbReference>